<dbReference type="SUPFAM" id="SSF160631">
    <property type="entry name" value="SMI1/KNR4-like"/>
    <property type="match status" value="1"/>
</dbReference>
<gene>
    <name evidence="2" type="ORF">DN069_20275</name>
</gene>
<dbReference type="EMBL" id="QKYN01000077">
    <property type="protein sequence ID" value="RAG83822.1"/>
    <property type="molecule type" value="Genomic_DNA"/>
</dbReference>
<sequence length="185" mass="20163">MNTEHASPVDLQLLREEFGDGGPEDALGWEAVHAFEAHNGVVLPEPYRTFVAEITDGTSLGPTDYDGILPIGDLPADWPDALAERDLSIPFPLTERWVWEEDEEEPDTDAVFLNGSIVLGTDGCGMNWHLIVTGEHRGHVWFICGEGASPFGAEFGGTTGQSGFAGWVRHWAEGKPWCDVIEDGS</sequence>
<name>A0A2X0IFJ4_9ACTN</name>
<dbReference type="AlphaFoldDB" id="A0A2X0IFJ4"/>
<evidence type="ECO:0000313" key="3">
    <source>
        <dbReference type="Proteomes" id="UP000248889"/>
    </source>
</evidence>
<keyword evidence="3" id="KW-1185">Reference proteome</keyword>
<organism evidence="2 3">
    <name type="scientific">Streptacidiphilus pinicola</name>
    <dbReference type="NCBI Taxonomy" id="2219663"/>
    <lineage>
        <taxon>Bacteria</taxon>
        <taxon>Bacillati</taxon>
        <taxon>Actinomycetota</taxon>
        <taxon>Actinomycetes</taxon>
        <taxon>Kitasatosporales</taxon>
        <taxon>Streptomycetaceae</taxon>
        <taxon>Streptacidiphilus</taxon>
    </lineage>
</organism>
<dbReference type="InterPro" id="IPR018958">
    <property type="entry name" value="Knr4/Smi1-like_dom"/>
</dbReference>
<dbReference type="OrthoDB" id="1190024at2"/>
<dbReference type="RefSeq" id="WP_111502881.1">
    <property type="nucleotide sequence ID" value="NZ_QKYN01000077.1"/>
</dbReference>
<dbReference type="Pfam" id="PF09346">
    <property type="entry name" value="SMI1_KNR4"/>
    <property type="match status" value="1"/>
</dbReference>
<evidence type="ECO:0000259" key="1">
    <source>
        <dbReference type="Pfam" id="PF09346"/>
    </source>
</evidence>
<evidence type="ECO:0000313" key="2">
    <source>
        <dbReference type="EMBL" id="RAG83822.1"/>
    </source>
</evidence>
<dbReference type="InterPro" id="IPR037883">
    <property type="entry name" value="Knr4/Smi1-like_sf"/>
</dbReference>
<protein>
    <submittedName>
        <fullName evidence="2">SMI1/KNR4 family protein</fullName>
    </submittedName>
</protein>
<comment type="caution">
    <text evidence="2">The sequence shown here is derived from an EMBL/GenBank/DDBJ whole genome shotgun (WGS) entry which is preliminary data.</text>
</comment>
<proteinExistence type="predicted"/>
<dbReference type="Proteomes" id="UP000248889">
    <property type="component" value="Unassembled WGS sequence"/>
</dbReference>
<accession>A0A2X0IFJ4</accession>
<feature type="domain" description="Knr4/Smi1-like" evidence="1">
    <location>
        <begin position="30"/>
        <end position="146"/>
    </location>
</feature>
<reference evidence="2 3" key="1">
    <citation type="submission" date="2018-06" db="EMBL/GenBank/DDBJ databases">
        <title>Streptacidiphilus pinicola sp. nov., isolated from pine grove soil.</title>
        <authorList>
            <person name="Roh S.G."/>
            <person name="Park S."/>
            <person name="Kim M.-K."/>
            <person name="Yun B.-R."/>
            <person name="Park J."/>
            <person name="Kim M.J."/>
            <person name="Kim Y.S."/>
            <person name="Kim S.B."/>
        </authorList>
    </citation>
    <scope>NUCLEOTIDE SEQUENCE [LARGE SCALE GENOMIC DNA]</scope>
    <source>
        <strain evidence="2 3">MMS16-CNU450</strain>
    </source>
</reference>